<evidence type="ECO:0000256" key="1">
    <source>
        <dbReference type="ARBA" id="ARBA00001412"/>
    </source>
</evidence>
<dbReference type="InterPro" id="IPR013529">
    <property type="entry name" value="Glyco_hydro_42_N"/>
</dbReference>
<dbReference type="PANTHER" id="PTHR36447:SF2">
    <property type="entry name" value="BETA-GALACTOSIDASE YESZ"/>
    <property type="match status" value="1"/>
</dbReference>
<evidence type="ECO:0000259" key="10">
    <source>
        <dbReference type="Pfam" id="PF08533"/>
    </source>
</evidence>
<dbReference type="CDD" id="cd03143">
    <property type="entry name" value="A4_beta-galactosidase_middle_domain"/>
    <property type="match status" value="1"/>
</dbReference>
<organism evidence="11 12">
    <name type="scientific">Oerskovia merdavium</name>
    <dbReference type="NCBI Taxonomy" id="2762227"/>
    <lineage>
        <taxon>Bacteria</taxon>
        <taxon>Bacillati</taxon>
        <taxon>Actinomycetota</taxon>
        <taxon>Actinomycetes</taxon>
        <taxon>Micrococcales</taxon>
        <taxon>Cellulomonadaceae</taxon>
        <taxon>Oerskovia</taxon>
    </lineage>
</organism>
<dbReference type="InterPro" id="IPR029062">
    <property type="entry name" value="Class_I_gatase-like"/>
</dbReference>
<dbReference type="Gene3D" id="3.40.50.880">
    <property type="match status" value="1"/>
</dbReference>
<dbReference type="Pfam" id="PF08533">
    <property type="entry name" value="Glyco_hydro_42C"/>
    <property type="match status" value="1"/>
</dbReference>
<dbReference type="InterPro" id="IPR013738">
    <property type="entry name" value="Beta_galactosidase_Trimer"/>
</dbReference>
<evidence type="ECO:0000259" key="9">
    <source>
        <dbReference type="Pfam" id="PF08532"/>
    </source>
</evidence>
<evidence type="ECO:0000256" key="7">
    <source>
        <dbReference type="ARBA" id="ARBA00023295"/>
    </source>
</evidence>
<evidence type="ECO:0000313" key="11">
    <source>
        <dbReference type="EMBL" id="MBD7980267.1"/>
    </source>
</evidence>
<evidence type="ECO:0000256" key="4">
    <source>
        <dbReference type="ARBA" id="ARBA00022723"/>
    </source>
</evidence>
<keyword evidence="4" id="KW-0479">Metal-binding</keyword>
<dbReference type="InterPro" id="IPR013739">
    <property type="entry name" value="Beta_galactosidase_C"/>
</dbReference>
<comment type="catalytic activity">
    <reaction evidence="1">
        <text>Hydrolysis of terminal non-reducing beta-D-galactose residues in beta-D-galactosides.</text>
        <dbReference type="EC" id="3.2.1.23"/>
    </reaction>
</comment>
<dbReference type="Pfam" id="PF02449">
    <property type="entry name" value="Glyco_hydro_42"/>
    <property type="match status" value="1"/>
</dbReference>
<evidence type="ECO:0000259" key="8">
    <source>
        <dbReference type="Pfam" id="PF02449"/>
    </source>
</evidence>
<dbReference type="Pfam" id="PF08532">
    <property type="entry name" value="Glyco_hydro_42M"/>
    <property type="match status" value="1"/>
</dbReference>
<evidence type="ECO:0000256" key="3">
    <source>
        <dbReference type="ARBA" id="ARBA00012756"/>
    </source>
</evidence>
<dbReference type="Gene3D" id="3.20.20.80">
    <property type="entry name" value="Glycosidases"/>
    <property type="match status" value="1"/>
</dbReference>
<dbReference type="InterPro" id="IPR017853">
    <property type="entry name" value="GH"/>
</dbReference>
<accession>A0ABR8TWY4</accession>
<keyword evidence="6" id="KW-0862">Zinc</keyword>
<keyword evidence="5" id="KW-0378">Hydrolase</keyword>
<gene>
    <name evidence="11" type="ORF">H9641_05985</name>
</gene>
<evidence type="ECO:0000256" key="5">
    <source>
        <dbReference type="ARBA" id="ARBA00022801"/>
    </source>
</evidence>
<proteinExistence type="inferred from homology"/>
<dbReference type="RefSeq" id="WP_191801897.1">
    <property type="nucleotide sequence ID" value="NZ_JACSQF010000004.1"/>
</dbReference>
<evidence type="ECO:0000256" key="2">
    <source>
        <dbReference type="ARBA" id="ARBA00005940"/>
    </source>
</evidence>
<dbReference type="SUPFAM" id="SSF52317">
    <property type="entry name" value="Class I glutamine amidotransferase-like"/>
    <property type="match status" value="1"/>
</dbReference>
<sequence>MDKIFYGTAYYDEYLPYDRIATDTTMMTEAGHTVIRIAESTWSTLEPQPGVLDFSHVDRALDAAARAGLDVIVGTPTYAVPTWLVASYPEVLAETTSGRGRYGARQIMDITHPAFRLHAERIIRALVDHTAQHPSVVGFQLDNETKFYDTASPAVQRAFVKHLRTLFDDDLGALNEAYGLDYWSNRVDAWEDFPDVRGTVNGSLGAAFDRYRRGLVDEYLGWQAQIVREYARDDQFLTQNFDFDWSPGWSYGLQPAVDHFSAARTVDVAGVDIYHPTQSRLTGKEIAFGGDMTRSIKDGASYLVLETQAQGQMGWLPYPGQLRLQAYSHLASGAFGVMYWHWHSIHSSFETYWKGLLSHDLEPNPTYEESGVVGREWAEHGQSLLHLRKKNRVAIMVSNEALTALRWFTLETGFIDGVFGSSIGYNDVLRWVYDALFDLNVEVDFVPPSVEDLSQYAMVVTPVLYTAPESTLATLRAYVEQGGHLVSTFRTAVADEHVKVWHDRAPHGLTDVFGMTYNQFTTPDGARLAPAGRLADAVDGTPEARALLELLRPEGAEVLATYDHPAWGEYAAITRNRFGAGTATYLATMTEPEVLRDVLGALLRDADLWSWPQDLAGRVTVRRGTNGRGRELTYLLNYSAATVEVPSPVTATSVLDGASVTEGDVLAVGPWDLVVLEG</sequence>
<name>A0ABR8TWY4_9CELL</name>
<evidence type="ECO:0000256" key="6">
    <source>
        <dbReference type="ARBA" id="ARBA00022833"/>
    </source>
</evidence>
<feature type="domain" description="Beta-galactosidase trimerisation" evidence="9">
    <location>
        <begin position="423"/>
        <end position="608"/>
    </location>
</feature>
<comment type="similarity">
    <text evidence="2">Belongs to the glycosyl hydrolase 42 family.</text>
</comment>
<protein>
    <recommendedName>
        <fullName evidence="3">beta-galactosidase</fullName>
        <ecNumber evidence="3">3.2.1.23</ecNumber>
    </recommendedName>
</protein>
<reference evidence="11 12" key="1">
    <citation type="submission" date="2020-08" db="EMBL/GenBank/DDBJ databases">
        <title>A Genomic Blueprint of the Chicken Gut Microbiome.</title>
        <authorList>
            <person name="Gilroy R."/>
            <person name="Ravi A."/>
            <person name="Getino M."/>
            <person name="Pursley I."/>
            <person name="Horton D.L."/>
            <person name="Alikhan N.-F."/>
            <person name="Baker D."/>
            <person name="Gharbi K."/>
            <person name="Hall N."/>
            <person name="Watson M."/>
            <person name="Adriaenssens E.M."/>
            <person name="Foster-Nyarko E."/>
            <person name="Jarju S."/>
            <person name="Secka A."/>
            <person name="Antonio M."/>
            <person name="Oren A."/>
            <person name="Chaudhuri R."/>
            <person name="La Ragione R.M."/>
            <person name="Hildebrand F."/>
            <person name="Pallen M.J."/>
        </authorList>
    </citation>
    <scope>NUCLEOTIDE SEQUENCE [LARGE SCALE GENOMIC DNA]</scope>
    <source>
        <strain evidence="11 12">Sa2CUA9</strain>
    </source>
</reference>
<dbReference type="EMBL" id="JACSQF010000004">
    <property type="protein sequence ID" value="MBD7980267.1"/>
    <property type="molecule type" value="Genomic_DNA"/>
</dbReference>
<dbReference type="InterPro" id="IPR003476">
    <property type="entry name" value="Glyco_hydro_42"/>
</dbReference>
<comment type="caution">
    <text evidence="11">The sequence shown here is derived from an EMBL/GenBank/DDBJ whole genome shotgun (WGS) entry which is preliminary data.</text>
</comment>
<dbReference type="Proteomes" id="UP000655570">
    <property type="component" value="Unassembled WGS sequence"/>
</dbReference>
<dbReference type="SUPFAM" id="SSF51445">
    <property type="entry name" value="(Trans)glycosidases"/>
    <property type="match status" value="1"/>
</dbReference>
<dbReference type="EC" id="3.2.1.23" evidence="3"/>
<feature type="domain" description="Beta-galactosidase C-terminal" evidence="10">
    <location>
        <begin position="620"/>
        <end position="677"/>
    </location>
</feature>
<evidence type="ECO:0000313" key="12">
    <source>
        <dbReference type="Proteomes" id="UP000655570"/>
    </source>
</evidence>
<feature type="domain" description="Glycoside hydrolase family 42 N-terminal" evidence="8">
    <location>
        <begin position="10"/>
        <end position="377"/>
    </location>
</feature>
<dbReference type="PANTHER" id="PTHR36447">
    <property type="entry name" value="BETA-GALACTOSIDASE GANA"/>
    <property type="match status" value="1"/>
</dbReference>
<keyword evidence="7" id="KW-0326">Glycosidase</keyword>
<keyword evidence="12" id="KW-1185">Reference proteome</keyword>